<dbReference type="VEuPathDB" id="FungiDB:UREG_01490"/>
<dbReference type="PROSITE" id="PS50174">
    <property type="entry name" value="G_PATCH"/>
    <property type="match status" value="1"/>
</dbReference>
<feature type="domain" description="G-patch" evidence="3">
    <location>
        <begin position="85"/>
        <end position="143"/>
    </location>
</feature>
<name>C4JIF3_UNCRE</name>
<keyword evidence="5" id="KW-1185">Reference proteome</keyword>
<dbReference type="OrthoDB" id="786951at2759"/>
<dbReference type="InterPro" id="IPR000467">
    <property type="entry name" value="G_patch_dom"/>
</dbReference>
<dbReference type="EMBL" id="CH476615">
    <property type="protein sequence ID" value="EEP76641.1"/>
    <property type="molecule type" value="Genomic_DNA"/>
</dbReference>
<dbReference type="KEGG" id="ure:UREG_01490"/>
<dbReference type="InterPro" id="IPR025239">
    <property type="entry name" value="DUF4187"/>
</dbReference>
<gene>
    <name evidence="4" type="ORF">UREG_01490</name>
</gene>
<dbReference type="InterPro" id="IPR039249">
    <property type="entry name" value="GPATCH11"/>
</dbReference>
<dbReference type="Pfam" id="PF01585">
    <property type="entry name" value="G-patch"/>
    <property type="match status" value="1"/>
</dbReference>
<evidence type="ECO:0000313" key="5">
    <source>
        <dbReference type="Proteomes" id="UP000002058"/>
    </source>
</evidence>
<evidence type="ECO:0000256" key="2">
    <source>
        <dbReference type="SAM" id="MobiDB-lite"/>
    </source>
</evidence>
<feature type="coiled-coil region" evidence="1">
    <location>
        <begin position="149"/>
        <end position="189"/>
    </location>
</feature>
<dbReference type="HOGENOM" id="CLU_046724_2_0_1"/>
<dbReference type="GO" id="GO:0000776">
    <property type="term" value="C:kinetochore"/>
    <property type="evidence" value="ECO:0007669"/>
    <property type="project" value="TreeGrafter"/>
</dbReference>
<feature type="compositionally biased region" description="Basic and acidic residues" evidence="2">
    <location>
        <begin position="9"/>
        <end position="18"/>
    </location>
</feature>
<keyword evidence="1" id="KW-0175">Coiled coil</keyword>
<dbReference type="FunCoup" id="C4JIF3">
    <property type="interactions" value="210"/>
</dbReference>
<dbReference type="OMA" id="DYMNMVI"/>
<dbReference type="SMART" id="SM00443">
    <property type="entry name" value="G_patch"/>
    <property type="match status" value="1"/>
</dbReference>
<dbReference type="Pfam" id="PF13821">
    <property type="entry name" value="DUF4187"/>
    <property type="match status" value="1"/>
</dbReference>
<dbReference type="PANTHER" id="PTHR21032">
    <property type="entry name" value="G PATCH DOMAIN-CONTAINING PROTEIN 11"/>
    <property type="match status" value="1"/>
</dbReference>
<dbReference type="Proteomes" id="UP000002058">
    <property type="component" value="Unassembled WGS sequence"/>
</dbReference>
<dbReference type="InParanoid" id="C4JIF3"/>
<feature type="region of interest" description="Disordered" evidence="2">
    <location>
        <begin position="192"/>
        <end position="238"/>
    </location>
</feature>
<evidence type="ECO:0000256" key="1">
    <source>
        <dbReference type="SAM" id="Coils"/>
    </source>
</evidence>
<evidence type="ECO:0000259" key="3">
    <source>
        <dbReference type="PROSITE" id="PS50174"/>
    </source>
</evidence>
<reference evidence="5" key="1">
    <citation type="journal article" date="2009" name="Genome Res.">
        <title>Comparative genomic analyses of the human fungal pathogens Coccidioides and their relatives.</title>
        <authorList>
            <person name="Sharpton T.J."/>
            <person name="Stajich J.E."/>
            <person name="Rounsley S.D."/>
            <person name="Gardner M.J."/>
            <person name="Wortman J.R."/>
            <person name="Jordar V.S."/>
            <person name="Maiti R."/>
            <person name="Kodira C.D."/>
            <person name="Neafsey D.E."/>
            <person name="Zeng Q."/>
            <person name="Hung C.-Y."/>
            <person name="McMahan C."/>
            <person name="Muszewska A."/>
            <person name="Grynberg M."/>
            <person name="Mandel M.A."/>
            <person name="Kellner E.M."/>
            <person name="Barker B.M."/>
            <person name="Galgiani J.N."/>
            <person name="Orbach M.J."/>
            <person name="Kirkland T.N."/>
            <person name="Cole G.T."/>
            <person name="Henn M.R."/>
            <person name="Birren B.W."/>
            <person name="Taylor J.W."/>
        </authorList>
    </citation>
    <scope>NUCLEOTIDE SEQUENCE [LARGE SCALE GENOMIC DNA]</scope>
    <source>
        <strain evidence="5">UAMH 1704</strain>
    </source>
</reference>
<dbReference type="GO" id="GO:0003676">
    <property type="term" value="F:nucleic acid binding"/>
    <property type="evidence" value="ECO:0007669"/>
    <property type="project" value="InterPro"/>
</dbReference>
<organism evidence="4 5">
    <name type="scientific">Uncinocarpus reesii (strain UAMH 1704)</name>
    <dbReference type="NCBI Taxonomy" id="336963"/>
    <lineage>
        <taxon>Eukaryota</taxon>
        <taxon>Fungi</taxon>
        <taxon>Dikarya</taxon>
        <taxon>Ascomycota</taxon>
        <taxon>Pezizomycotina</taxon>
        <taxon>Eurotiomycetes</taxon>
        <taxon>Eurotiomycetidae</taxon>
        <taxon>Onygenales</taxon>
        <taxon>Onygenaceae</taxon>
        <taxon>Uncinocarpus</taxon>
    </lineage>
</organism>
<protein>
    <recommendedName>
        <fullName evidence="3">G-patch domain-containing protein</fullName>
    </recommendedName>
</protein>
<dbReference type="GeneID" id="8440906"/>
<sequence>MSLRPGYPKTEESAAKAMEDDEEEDYMSMAIIEPATSGAKETFAQKRLRKQRESEAKARVPSKAELAAADAARRDAALATSALDPSNKGYQMMARLGYKPGTALGKDYTTQHPSGRDEWNRPIIEPLKIHMKEDRGGIGMDTEKKRKFMQEVSEEAKKVKTEQVDFRERVRLEREERRAEAQFRAAQKVAERLDTAAEEEDSGREPVPIAQTNEKATDETTDAHDVKEKRKKNRPPKRMSQINVLYRGLVRAREEKVLEDQAQRRRYDSLSSRDDSFFSRNMSGLPTYNDTDLDVDDKLALSRNAAGEIVETECDLEEDEELEEFNALVPQERLNRIVVYLREKHNYCFWCKYQYETPEMSGCPGLTEEDHD</sequence>
<dbReference type="eggNOG" id="KOG1994">
    <property type="taxonomic scope" value="Eukaryota"/>
</dbReference>
<evidence type="ECO:0000313" key="4">
    <source>
        <dbReference type="EMBL" id="EEP76641.1"/>
    </source>
</evidence>
<dbReference type="STRING" id="336963.C4JIF3"/>
<dbReference type="AlphaFoldDB" id="C4JIF3"/>
<dbReference type="SMART" id="SM01173">
    <property type="entry name" value="DUF4187"/>
    <property type="match status" value="1"/>
</dbReference>
<dbReference type="RefSeq" id="XP_002541974.1">
    <property type="nucleotide sequence ID" value="XM_002541928.1"/>
</dbReference>
<feature type="compositionally biased region" description="Basic and acidic residues" evidence="2">
    <location>
        <begin position="215"/>
        <end position="228"/>
    </location>
</feature>
<dbReference type="PANTHER" id="PTHR21032:SF0">
    <property type="entry name" value="G PATCH DOMAIN-CONTAINING PROTEIN 11"/>
    <property type="match status" value="1"/>
</dbReference>
<proteinExistence type="predicted"/>
<feature type="region of interest" description="Disordered" evidence="2">
    <location>
        <begin position="100"/>
        <end position="126"/>
    </location>
</feature>
<feature type="region of interest" description="Disordered" evidence="2">
    <location>
        <begin position="1"/>
        <end position="64"/>
    </location>
</feature>
<accession>C4JIF3</accession>